<name>A0ABX4V1C6_9BURK</name>
<organism evidence="1 2">
    <name type="scientific">Paraburkholderia rhynchosiae</name>
    <dbReference type="NCBI Taxonomy" id="487049"/>
    <lineage>
        <taxon>Bacteria</taxon>
        <taxon>Pseudomonadati</taxon>
        <taxon>Pseudomonadota</taxon>
        <taxon>Betaproteobacteria</taxon>
        <taxon>Burkholderiales</taxon>
        <taxon>Burkholderiaceae</taxon>
        <taxon>Paraburkholderia</taxon>
    </lineage>
</organism>
<dbReference type="EMBL" id="PNXY01000015">
    <property type="protein sequence ID" value="PMS28957.1"/>
    <property type="molecule type" value="Genomic_DNA"/>
</dbReference>
<reference evidence="1 2" key="1">
    <citation type="submission" date="2018-01" db="EMBL/GenBank/DDBJ databases">
        <title>Whole genome analyses suggest that Burkholderia sensu lato contains two further novel genera in the rhizoxinica-symbiotica group Mycetohabitans gen. nov., and Trinickia gen. nov.: implications for the evolution of diazotrophy and nodulation in the Burkholderiaceae.</title>
        <authorList>
            <person name="Estrada-de los Santos P."/>
            <person name="Palmer M."/>
            <person name="Chavez-Ramirez B."/>
            <person name="Beukes C."/>
            <person name="Steenkamp E.T."/>
            <person name="Hirsch A.M."/>
            <person name="Manyaka P."/>
            <person name="Maluk M."/>
            <person name="Lafos M."/>
            <person name="Crook M."/>
            <person name="Gross E."/>
            <person name="Simon M.F."/>
            <person name="Bueno dos Reis Junior F."/>
            <person name="Poole P.S."/>
            <person name="Venter S.N."/>
            <person name="James E.K."/>
        </authorList>
    </citation>
    <scope>NUCLEOTIDE SEQUENCE [LARGE SCALE GENOMIC DNA]</scope>
    <source>
        <strain evidence="1 2">WSM 3937</strain>
    </source>
</reference>
<evidence type="ECO:0000313" key="1">
    <source>
        <dbReference type="EMBL" id="PMS28957.1"/>
    </source>
</evidence>
<accession>A0ABX4V1C6</accession>
<gene>
    <name evidence="1" type="ORF">C0Z16_21270</name>
</gene>
<sequence>MGRPVRRAASRRNGQIVPLWAESGKVGSAAAPGGAGEALVGQTSSSGVRLSDFIIMLFPPHTLLFMPRFIMCAAGLHVRLHLLATPCLFPYLS</sequence>
<evidence type="ECO:0000313" key="2">
    <source>
        <dbReference type="Proteomes" id="UP000235659"/>
    </source>
</evidence>
<protein>
    <submittedName>
        <fullName evidence="1">Uncharacterized protein</fullName>
    </submittedName>
</protein>
<comment type="caution">
    <text evidence="1">The sequence shown here is derived from an EMBL/GenBank/DDBJ whole genome shotgun (WGS) entry which is preliminary data.</text>
</comment>
<keyword evidence="2" id="KW-1185">Reference proteome</keyword>
<proteinExistence type="predicted"/>
<dbReference type="Proteomes" id="UP000235659">
    <property type="component" value="Unassembled WGS sequence"/>
</dbReference>